<name>A0ABX4FUL7_9GAMM</name>
<evidence type="ECO:0000313" key="2">
    <source>
        <dbReference type="Proteomes" id="UP000215999"/>
    </source>
</evidence>
<reference evidence="1 2" key="1">
    <citation type="journal article" date="2016" name="Antonie Van Leeuwenhoek">
        <title>Photobacterium sanguinicancri sp. nov. isolated from marine animals.</title>
        <authorList>
            <person name="Gomez-Gil B."/>
            <person name="Roque A."/>
            <person name="Rotllant G."/>
            <person name="Romalde J.L."/>
            <person name="Doce A."/>
            <person name="Eggermont M."/>
            <person name="Defoirdt T."/>
        </authorList>
    </citation>
    <scope>NUCLEOTIDE SEQUENCE [LARGE SCALE GENOMIC DNA]</scope>
    <source>
        <strain evidence="1 2">CAIM 1827</strain>
    </source>
</reference>
<proteinExistence type="predicted"/>
<accession>A0ABX4FUL7</accession>
<evidence type="ECO:0000313" key="1">
    <source>
        <dbReference type="EMBL" id="OZS42484.1"/>
    </source>
</evidence>
<gene>
    <name evidence="1" type="ORF">ASV53_18165</name>
</gene>
<comment type="caution">
    <text evidence="1">The sequence shown here is derived from an EMBL/GenBank/DDBJ whole genome shotgun (WGS) entry which is preliminary data.</text>
</comment>
<dbReference type="Proteomes" id="UP000215999">
    <property type="component" value="Unassembled WGS sequence"/>
</dbReference>
<organism evidence="1 2">
    <name type="scientific">Photobacterium sanguinicancri</name>
    <dbReference type="NCBI Taxonomy" id="875932"/>
    <lineage>
        <taxon>Bacteria</taxon>
        <taxon>Pseudomonadati</taxon>
        <taxon>Pseudomonadota</taxon>
        <taxon>Gammaproteobacteria</taxon>
        <taxon>Vibrionales</taxon>
        <taxon>Vibrionaceae</taxon>
        <taxon>Photobacterium</taxon>
    </lineage>
</organism>
<keyword evidence="2" id="KW-1185">Reference proteome</keyword>
<dbReference type="RefSeq" id="WP_094958127.1">
    <property type="nucleotide sequence ID" value="NZ_NOIF01000149.1"/>
</dbReference>
<sequence length="127" mass="14383">MKVIKYIAEVEQLNLPSTVKKQLMTHILEPWSGDVHQAQEFWEEVSTRLILIEQSDTDHDLAEIDEELDILLCYAIANPEFVLLLNDESCPHLLALSVHTDEGSGCYVLGPMSSDTHPIRVLKEQAE</sequence>
<dbReference type="EMBL" id="NOIF01000149">
    <property type="protein sequence ID" value="OZS42484.1"/>
    <property type="molecule type" value="Genomic_DNA"/>
</dbReference>
<protein>
    <submittedName>
        <fullName evidence="1">Uncharacterized protein</fullName>
    </submittedName>
</protein>